<organism evidence="2 3">
    <name type="scientific">Actinorhabdospora filicis</name>
    <dbReference type="NCBI Taxonomy" id="1785913"/>
    <lineage>
        <taxon>Bacteria</taxon>
        <taxon>Bacillati</taxon>
        <taxon>Actinomycetota</taxon>
        <taxon>Actinomycetes</taxon>
        <taxon>Micromonosporales</taxon>
        <taxon>Micromonosporaceae</taxon>
        <taxon>Actinorhabdospora</taxon>
    </lineage>
</organism>
<dbReference type="InterPro" id="IPR015867">
    <property type="entry name" value="N-reg_PII/ATP_PRibTrfase_C"/>
</dbReference>
<dbReference type="AlphaFoldDB" id="A0A9W6SNS0"/>
<gene>
    <name evidence="2" type="primary">cutA</name>
    <name evidence="2" type="ORF">Afil01_44150</name>
</gene>
<protein>
    <submittedName>
        <fullName evidence="2">Cytochrome c biogenesis protein</fullName>
    </submittedName>
</protein>
<dbReference type="GO" id="GO:0005507">
    <property type="term" value="F:copper ion binding"/>
    <property type="evidence" value="ECO:0007669"/>
    <property type="project" value="TreeGrafter"/>
</dbReference>
<keyword evidence="3" id="KW-1185">Reference proteome</keyword>
<dbReference type="Pfam" id="PF03091">
    <property type="entry name" value="CutA1"/>
    <property type="match status" value="1"/>
</dbReference>
<proteinExistence type="inferred from homology"/>
<dbReference type="Gene3D" id="3.30.70.120">
    <property type="match status" value="1"/>
</dbReference>
<dbReference type="InterPro" id="IPR004323">
    <property type="entry name" value="Ion_tolerance_CutA"/>
</dbReference>
<comment type="similarity">
    <text evidence="1">Belongs to the CutA family.</text>
</comment>
<dbReference type="SUPFAM" id="SSF54913">
    <property type="entry name" value="GlnB-like"/>
    <property type="match status" value="1"/>
</dbReference>
<reference evidence="2" key="1">
    <citation type="submission" date="2023-03" db="EMBL/GenBank/DDBJ databases">
        <title>Actinorhabdospora filicis NBRC 111898.</title>
        <authorList>
            <person name="Ichikawa N."/>
            <person name="Sato H."/>
            <person name="Tonouchi N."/>
        </authorList>
    </citation>
    <scope>NUCLEOTIDE SEQUENCE</scope>
    <source>
        <strain evidence="2">NBRC 111898</strain>
    </source>
</reference>
<sequence length="109" mass="12028">MDEVGYYQVTTTVDTREAAEVLSRSAVEARVAACSQVSGPLTSTYWWQGTIETSEEWYVVFKTPAARYGALEEHIRANHSYDVPEIVAAPIAAGNPAYLEWLTAETLKA</sequence>
<dbReference type="EMBL" id="BSTX01000003">
    <property type="protein sequence ID" value="GLZ79608.1"/>
    <property type="molecule type" value="Genomic_DNA"/>
</dbReference>
<name>A0A9W6SNS0_9ACTN</name>
<dbReference type="GO" id="GO:0010038">
    <property type="term" value="P:response to metal ion"/>
    <property type="evidence" value="ECO:0007669"/>
    <property type="project" value="InterPro"/>
</dbReference>
<evidence type="ECO:0000313" key="3">
    <source>
        <dbReference type="Proteomes" id="UP001165079"/>
    </source>
</evidence>
<accession>A0A9W6SNS0</accession>
<dbReference type="PANTHER" id="PTHR23419">
    <property type="entry name" value="DIVALENT CATION TOLERANCE CUTA-RELATED"/>
    <property type="match status" value="1"/>
</dbReference>
<dbReference type="PANTHER" id="PTHR23419:SF8">
    <property type="entry name" value="FI09726P"/>
    <property type="match status" value="1"/>
</dbReference>
<dbReference type="Proteomes" id="UP001165079">
    <property type="component" value="Unassembled WGS sequence"/>
</dbReference>
<dbReference type="InterPro" id="IPR011322">
    <property type="entry name" value="N-reg_PII-like_a/b"/>
</dbReference>
<evidence type="ECO:0000256" key="1">
    <source>
        <dbReference type="ARBA" id="ARBA00010169"/>
    </source>
</evidence>
<comment type="caution">
    <text evidence="2">The sequence shown here is derived from an EMBL/GenBank/DDBJ whole genome shotgun (WGS) entry which is preliminary data.</text>
</comment>
<dbReference type="RefSeq" id="WP_285664753.1">
    <property type="nucleotide sequence ID" value="NZ_BSTX01000003.1"/>
</dbReference>
<evidence type="ECO:0000313" key="2">
    <source>
        <dbReference type="EMBL" id="GLZ79608.1"/>
    </source>
</evidence>